<dbReference type="Gene3D" id="3.40.50.720">
    <property type="entry name" value="NAD(P)-binding Rossmann-like Domain"/>
    <property type="match status" value="1"/>
</dbReference>
<dbReference type="PANTHER" id="PTHR11811">
    <property type="entry name" value="6-PHOSPHOGLUCONATE DEHYDROGENASE"/>
    <property type="match status" value="1"/>
</dbReference>
<accession>A0A8T6PYP9</accession>
<feature type="domain" description="6-phosphogluconate dehydrogenase C-terminal" evidence="5">
    <location>
        <begin position="106"/>
        <end position="205"/>
    </location>
</feature>
<comment type="pathway">
    <text evidence="1">Carbohydrate degradation; pentose phosphate pathway.</text>
</comment>
<dbReference type="InterPro" id="IPR013328">
    <property type="entry name" value="6PGD_dom2"/>
</dbReference>
<evidence type="ECO:0000256" key="2">
    <source>
        <dbReference type="ARBA" id="ARBA00008419"/>
    </source>
</evidence>
<evidence type="ECO:0000256" key="4">
    <source>
        <dbReference type="ARBA" id="ARBA00023064"/>
    </source>
</evidence>
<dbReference type="Pfam" id="PF00393">
    <property type="entry name" value="6PGD"/>
    <property type="match status" value="1"/>
</dbReference>
<sequence>VKAGAGTDSAIDSLKPYLDKGDIIIDGGNTFFQDTIRRNRELSAEGFNFIGTGVSGGEEGALKGPSIMPGGQKDAYELVAPILKQIAAVAEDGEPCVTYIGADGAGHYVKMVHNGIEYGDMQLIAEAYALLKGGLALSNEDLAQTFTEWNDGELSSYLIDITKDIFTKKDEEGKYLVDVILDEAANKGTGKWASQSSLDIGEPLS</sequence>
<keyword evidence="4" id="KW-0311">Gluconate utilization</keyword>
<evidence type="ECO:0000259" key="5">
    <source>
        <dbReference type="SMART" id="SM01350"/>
    </source>
</evidence>
<dbReference type="EMBL" id="JAAGYI010000469">
    <property type="protein sequence ID" value="NEM89428.1"/>
    <property type="molecule type" value="Genomic_DNA"/>
</dbReference>
<dbReference type="GO" id="GO:0019521">
    <property type="term" value="P:D-gluconate metabolic process"/>
    <property type="evidence" value="ECO:0007669"/>
    <property type="project" value="UniProtKB-KW"/>
</dbReference>
<dbReference type="Gene3D" id="1.10.1040.10">
    <property type="entry name" value="N-(1-d-carboxylethyl)-l-norvaline Dehydrogenase, domain 2"/>
    <property type="match status" value="1"/>
</dbReference>
<dbReference type="GO" id="GO:0004616">
    <property type="term" value="F:phosphogluconate dehydrogenase (decarboxylating) activity"/>
    <property type="evidence" value="ECO:0007669"/>
    <property type="project" value="UniProtKB-EC"/>
</dbReference>
<dbReference type="InterPro" id="IPR036291">
    <property type="entry name" value="NAD(P)-bd_dom_sf"/>
</dbReference>
<dbReference type="GO" id="GO:0050661">
    <property type="term" value="F:NADP binding"/>
    <property type="evidence" value="ECO:0007669"/>
    <property type="project" value="InterPro"/>
</dbReference>
<keyword evidence="3 6" id="KW-0560">Oxidoreductase</keyword>
<dbReference type="PROSITE" id="PS00461">
    <property type="entry name" value="6PGD"/>
    <property type="match status" value="1"/>
</dbReference>
<evidence type="ECO:0000313" key="7">
    <source>
        <dbReference type="Proteomes" id="UP000469708"/>
    </source>
</evidence>
<evidence type="ECO:0000256" key="1">
    <source>
        <dbReference type="ARBA" id="ARBA00004959"/>
    </source>
</evidence>
<dbReference type="Pfam" id="PF03446">
    <property type="entry name" value="NAD_binding_2"/>
    <property type="match status" value="1"/>
</dbReference>
<gene>
    <name evidence="6" type="ORF">G3V95_29240</name>
</gene>
<reference evidence="6 7" key="1">
    <citation type="submission" date="2020-02" db="EMBL/GenBank/DDBJ databases">
        <authorList>
            <person name="Subbiah M."/>
            <person name="Call D."/>
        </authorList>
    </citation>
    <scope>NUCLEOTIDE SEQUENCE [LARGE SCALE GENOMIC DNA]</scope>
    <source>
        <strain evidence="6 7">8375wC2</strain>
    </source>
</reference>
<feature type="non-terminal residue" evidence="6">
    <location>
        <position position="205"/>
    </location>
</feature>
<comment type="caution">
    <text evidence="6">The sequence shown here is derived from an EMBL/GenBank/DDBJ whole genome shotgun (WGS) entry which is preliminary data.</text>
</comment>
<dbReference type="PRINTS" id="PR00076">
    <property type="entry name" value="6PGDHDRGNASE"/>
</dbReference>
<protein>
    <submittedName>
        <fullName evidence="6">NADP-dependent phosphogluconate dehydrogenase</fullName>
        <ecNumber evidence="6">1.1.1.44</ecNumber>
    </submittedName>
</protein>
<organism evidence="6 7">
    <name type="scientific">Escherichia coli</name>
    <dbReference type="NCBI Taxonomy" id="562"/>
    <lineage>
        <taxon>Bacteria</taxon>
        <taxon>Pseudomonadati</taxon>
        <taxon>Pseudomonadota</taxon>
        <taxon>Gammaproteobacteria</taxon>
        <taxon>Enterobacterales</taxon>
        <taxon>Enterobacteriaceae</taxon>
        <taxon>Escherichia</taxon>
    </lineage>
</organism>
<dbReference type="SUPFAM" id="SSF48179">
    <property type="entry name" value="6-phosphogluconate dehydrogenase C-terminal domain-like"/>
    <property type="match status" value="1"/>
</dbReference>
<dbReference type="AlphaFoldDB" id="A0A8T6PYP9"/>
<evidence type="ECO:0000313" key="6">
    <source>
        <dbReference type="EMBL" id="NEM89428.1"/>
    </source>
</evidence>
<evidence type="ECO:0000256" key="3">
    <source>
        <dbReference type="ARBA" id="ARBA00023002"/>
    </source>
</evidence>
<dbReference type="InterPro" id="IPR006183">
    <property type="entry name" value="Pgluconate_DH"/>
</dbReference>
<dbReference type="SMART" id="SM01350">
    <property type="entry name" value="6PGD"/>
    <property type="match status" value="1"/>
</dbReference>
<dbReference type="EC" id="1.1.1.44" evidence="6"/>
<dbReference type="GO" id="GO:0006098">
    <property type="term" value="P:pentose-phosphate shunt"/>
    <property type="evidence" value="ECO:0007669"/>
    <property type="project" value="InterPro"/>
</dbReference>
<dbReference type="InterPro" id="IPR006184">
    <property type="entry name" value="6PGdom_BS"/>
</dbReference>
<comment type="similarity">
    <text evidence="2">Belongs to the 6-phosphogluconate dehydrogenase family.</text>
</comment>
<dbReference type="InterPro" id="IPR006115">
    <property type="entry name" value="6PGDH_NADP-bd"/>
</dbReference>
<dbReference type="SUPFAM" id="SSF51735">
    <property type="entry name" value="NAD(P)-binding Rossmann-fold domains"/>
    <property type="match status" value="1"/>
</dbReference>
<feature type="non-terminal residue" evidence="6">
    <location>
        <position position="1"/>
    </location>
</feature>
<proteinExistence type="inferred from homology"/>
<dbReference type="InterPro" id="IPR008927">
    <property type="entry name" value="6-PGluconate_DH-like_C_sf"/>
</dbReference>
<dbReference type="InterPro" id="IPR006114">
    <property type="entry name" value="6PGDH_C"/>
</dbReference>
<name>A0A8T6PYP9_ECOLX</name>
<dbReference type="Proteomes" id="UP000469708">
    <property type="component" value="Unassembled WGS sequence"/>
</dbReference>